<evidence type="ECO:0000313" key="2">
    <source>
        <dbReference type="EMBL" id="KWW22432.1"/>
    </source>
</evidence>
<evidence type="ECO:0000313" key="3">
    <source>
        <dbReference type="Proteomes" id="UP000064189"/>
    </source>
</evidence>
<evidence type="ECO:0000259" key="1">
    <source>
        <dbReference type="PROSITE" id="PS51340"/>
    </source>
</evidence>
<comment type="caution">
    <text evidence="2">The sequence shown here is derived from an EMBL/GenBank/DDBJ whole genome shotgun (WGS) entry which is preliminary data.</text>
</comment>
<dbReference type="SUPFAM" id="SSF50800">
    <property type="entry name" value="PK beta-barrel domain-like"/>
    <property type="match status" value="1"/>
</dbReference>
<reference evidence="2 3" key="1">
    <citation type="submission" date="2015-11" db="EMBL/GenBank/DDBJ databases">
        <title>Genome Sequence of Bacillus simplex strain VanAntwerpen2.</title>
        <authorList>
            <person name="Couger M.B."/>
        </authorList>
    </citation>
    <scope>NUCLEOTIDE SEQUENCE [LARGE SCALE GENOMIC DNA]</scope>
    <source>
        <strain evidence="2 3">VanAntwerpen02</strain>
    </source>
</reference>
<proteinExistence type="predicted"/>
<gene>
    <name evidence="2" type="ORF">AS888_12925</name>
</gene>
<dbReference type="PROSITE" id="PS51340">
    <property type="entry name" value="MOSC"/>
    <property type="match status" value="1"/>
</dbReference>
<name>A0A109N2Q8_9BACI</name>
<protein>
    <recommendedName>
        <fullName evidence="1">MOSC domain-containing protein</fullName>
    </recommendedName>
</protein>
<dbReference type="AlphaFoldDB" id="A0A109N2Q8"/>
<dbReference type="EMBL" id="LNNH01000004">
    <property type="protein sequence ID" value="KWW22432.1"/>
    <property type="molecule type" value="Genomic_DNA"/>
</dbReference>
<dbReference type="Proteomes" id="UP000064189">
    <property type="component" value="Unassembled WGS sequence"/>
</dbReference>
<dbReference type="RefSeq" id="WP_061140477.1">
    <property type="nucleotide sequence ID" value="NZ_LNNH01000004.1"/>
</dbReference>
<feature type="domain" description="MOSC" evidence="1">
    <location>
        <begin position="30"/>
        <end position="164"/>
    </location>
</feature>
<accession>A0A109N2Q8</accession>
<dbReference type="GO" id="GO:0030151">
    <property type="term" value="F:molybdenum ion binding"/>
    <property type="evidence" value="ECO:0007669"/>
    <property type="project" value="InterPro"/>
</dbReference>
<dbReference type="Pfam" id="PF03473">
    <property type="entry name" value="MOSC"/>
    <property type="match status" value="1"/>
</dbReference>
<dbReference type="InterPro" id="IPR005302">
    <property type="entry name" value="MoCF_Sase_C"/>
</dbReference>
<dbReference type="Gene3D" id="2.40.33.20">
    <property type="entry name" value="PK beta-barrel domain-like"/>
    <property type="match status" value="1"/>
</dbReference>
<dbReference type="PANTHER" id="PTHR30212:SF2">
    <property type="entry name" value="PROTEIN YIIM"/>
    <property type="match status" value="1"/>
</dbReference>
<dbReference type="GO" id="GO:0003824">
    <property type="term" value="F:catalytic activity"/>
    <property type="evidence" value="ECO:0007669"/>
    <property type="project" value="InterPro"/>
</dbReference>
<dbReference type="PANTHER" id="PTHR30212">
    <property type="entry name" value="PROTEIN YIIM"/>
    <property type="match status" value="1"/>
</dbReference>
<keyword evidence="3" id="KW-1185">Reference proteome</keyword>
<dbReference type="InterPro" id="IPR052353">
    <property type="entry name" value="Benzoxazolinone_Detox_Enz"/>
</dbReference>
<dbReference type="InterPro" id="IPR011037">
    <property type="entry name" value="Pyrv_Knase-like_insert_dom_sf"/>
</dbReference>
<organism evidence="2 3">
    <name type="scientific">Peribacillus simplex</name>
    <dbReference type="NCBI Taxonomy" id="1478"/>
    <lineage>
        <taxon>Bacteria</taxon>
        <taxon>Bacillati</taxon>
        <taxon>Bacillota</taxon>
        <taxon>Bacilli</taxon>
        <taxon>Bacillales</taxon>
        <taxon>Bacillaceae</taxon>
        <taxon>Peribacillus</taxon>
    </lineage>
</organism>
<sequence>MENKKIVSLQVSKPKQETFANVNIFSAMNKQAVDTVTVTKSGLMGDGVGNEKFHGGPDRVVCFYPYEHYALWNEKFNKRLDIPAFGENVTVAGMTEDATYIGDIYQIGDAIVQINQGRIPCSTISHFNREAGLLKIVMKTGFTGYFARVIKEGTIKKQDEILLLERQQEKITVQFATEVILHGRDGEEGASALLAVDSLADDWKQRAVKRIQAVQD</sequence>
<dbReference type="GO" id="GO:0030170">
    <property type="term" value="F:pyridoxal phosphate binding"/>
    <property type="evidence" value="ECO:0007669"/>
    <property type="project" value="InterPro"/>
</dbReference>